<name>A0A2I0R092_9FLAO</name>
<dbReference type="Proteomes" id="UP000236654">
    <property type="component" value="Unassembled WGS sequence"/>
</dbReference>
<dbReference type="RefSeq" id="WP_101335318.1">
    <property type="nucleotide sequence ID" value="NZ_PJNI01000015.1"/>
</dbReference>
<dbReference type="SUPFAM" id="SSF52833">
    <property type="entry name" value="Thioredoxin-like"/>
    <property type="match status" value="1"/>
</dbReference>
<dbReference type="AlphaFoldDB" id="A0A2I0R092"/>
<comment type="caution">
    <text evidence="1">The sequence shown here is derived from an EMBL/GenBank/DDBJ whole genome shotgun (WGS) entry which is preliminary data.</text>
</comment>
<dbReference type="EMBL" id="PJNI01000015">
    <property type="protein sequence ID" value="PKR79993.1"/>
    <property type="molecule type" value="Genomic_DNA"/>
</dbReference>
<accession>A0A2I0R092</accession>
<gene>
    <name evidence="1" type="ORF">CW751_12275</name>
</gene>
<dbReference type="InterPro" id="IPR036249">
    <property type="entry name" value="Thioredoxin-like_sf"/>
</dbReference>
<dbReference type="OrthoDB" id="1352984at2"/>
<evidence type="ECO:0008006" key="3">
    <source>
        <dbReference type="Google" id="ProtNLM"/>
    </source>
</evidence>
<evidence type="ECO:0000313" key="2">
    <source>
        <dbReference type="Proteomes" id="UP000236654"/>
    </source>
</evidence>
<keyword evidence="2" id="KW-1185">Reference proteome</keyword>
<sequence>MTLSSVILKDLNNNTFLLPELLNKEDLNLLLFYNTNCLGCTGRALPLAHELNINHEKVNLIILHSNFKTTPISVEEIKSVFTNQAPPFKIYREDFHDLYDYFGCEGTPHWILMNGSGDVLKSFFGSQEGAQMKLSYAIQEFEDQFS</sequence>
<dbReference type="Gene3D" id="3.40.30.10">
    <property type="entry name" value="Glutaredoxin"/>
    <property type="match status" value="1"/>
</dbReference>
<protein>
    <recommendedName>
        <fullName evidence="3">Alkyl hydroperoxide reductase subunit C/ Thiol specific antioxidant domain-containing protein</fullName>
    </recommendedName>
</protein>
<evidence type="ECO:0000313" key="1">
    <source>
        <dbReference type="EMBL" id="PKR79993.1"/>
    </source>
</evidence>
<organism evidence="1 2">
    <name type="scientific">Brumimicrobium salinarum</name>
    <dbReference type="NCBI Taxonomy" id="2058658"/>
    <lineage>
        <taxon>Bacteria</taxon>
        <taxon>Pseudomonadati</taxon>
        <taxon>Bacteroidota</taxon>
        <taxon>Flavobacteriia</taxon>
        <taxon>Flavobacteriales</taxon>
        <taxon>Crocinitomicaceae</taxon>
        <taxon>Brumimicrobium</taxon>
    </lineage>
</organism>
<reference evidence="1 2" key="1">
    <citation type="submission" date="2017-12" db="EMBL/GenBank/DDBJ databases">
        <title>The draft genome sequence of Brumimicrobium saltpan LHR20.</title>
        <authorList>
            <person name="Do Z.-J."/>
            <person name="Luo H.-R."/>
        </authorList>
    </citation>
    <scope>NUCLEOTIDE SEQUENCE [LARGE SCALE GENOMIC DNA]</scope>
    <source>
        <strain evidence="1 2">LHR20</strain>
    </source>
</reference>
<proteinExistence type="predicted"/>